<comment type="catalytic activity">
    <reaction evidence="7">
        <text>prephenate + H(+) = 3-phenylpyruvate + CO2 + H2O</text>
        <dbReference type="Rhea" id="RHEA:21648"/>
        <dbReference type="ChEBI" id="CHEBI:15377"/>
        <dbReference type="ChEBI" id="CHEBI:15378"/>
        <dbReference type="ChEBI" id="CHEBI:16526"/>
        <dbReference type="ChEBI" id="CHEBI:18005"/>
        <dbReference type="ChEBI" id="CHEBI:29934"/>
        <dbReference type="EC" id="4.2.1.51"/>
    </reaction>
</comment>
<dbReference type="Proteomes" id="UP000034764">
    <property type="component" value="Unassembled WGS sequence"/>
</dbReference>
<proteinExistence type="predicted"/>
<evidence type="ECO:0000256" key="4">
    <source>
        <dbReference type="ARBA" id="ARBA00023141"/>
    </source>
</evidence>
<comment type="caution">
    <text evidence="9">The sequence shown here is derived from an EMBL/GenBank/DDBJ whole genome shotgun (WGS) entry which is preliminary data.</text>
</comment>
<keyword evidence="4" id="KW-0057">Aromatic amino acid biosynthesis</keyword>
<evidence type="ECO:0000313" key="10">
    <source>
        <dbReference type="Proteomes" id="UP000034764"/>
    </source>
</evidence>
<keyword evidence="5" id="KW-0584">Phenylalanine biosynthesis</keyword>
<protein>
    <recommendedName>
        <fullName evidence="2">prephenate dehydratase</fullName>
        <ecNumber evidence="2">4.2.1.51</ecNumber>
    </recommendedName>
</protein>
<dbReference type="PANTHER" id="PTHR21022">
    <property type="entry name" value="PREPHENATE DEHYDRATASE P PROTEIN"/>
    <property type="match status" value="1"/>
</dbReference>
<dbReference type="UniPathway" id="UPA00121">
    <property type="reaction ID" value="UER00345"/>
</dbReference>
<dbReference type="GO" id="GO:0005737">
    <property type="term" value="C:cytoplasm"/>
    <property type="evidence" value="ECO:0007669"/>
    <property type="project" value="TreeGrafter"/>
</dbReference>
<dbReference type="PANTHER" id="PTHR21022:SF19">
    <property type="entry name" value="PREPHENATE DEHYDRATASE-RELATED"/>
    <property type="match status" value="1"/>
</dbReference>
<evidence type="ECO:0000256" key="7">
    <source>
        <dbReference type="ARBA" id="ARBA00047848"/>
    </source>
</evidence>
<keyword evidence="6" id="KW-0456">Lyase</keyword>
<evidence type="ECO:0000256" key="2">
    <source>
        <dbReference type="ARBA" id="ARBA00013147"/>
    </source>
</evidence>
<gene>
    <name evidence="9" type="ORF">UT53_C0027G0004</name>
</gene>
<sequence>MKTRILVLDAFTNGHEAALVFIQRQGWLREDYEIIFCGTHTSVLKGLIEGPAYAVVPVRNSIAGEVIEVTENLSILRGSGFNLRERDRFDLQINHCLMAPEHINRAEELRYVVSHEKALQQCQKYLNEIHVLPDRRLKYHSTGAAAKVVARLGHNINIGAIAPKIAAREYGLRILAENIQDIKDNRTTFVLLENLILAK</sequence>
<dbReference type="InterPro" id="IPR001086">
    <property type="entry name" value="Preph_deHydtase"/>
</dbReference>
<dbReference type="Gene3D" id="3.40.190.10">
    <property type="entry name" value="Periplasmic binding protein-like II"/>
    <property type="match status" value="2"/>
</dbReference>
<reference evidence="9 10" key="1">
    <citation type="journal article" date="2015" name="Nature">
        <title>rRNA introns, odd ribosomes, and small enigmatic genomes across a large radiation of phyla.</title>
        <authorList>
            <person name="Brown C.T."/>
            <person name="Hug L.A."/>
            <person name="Thomas B.C."/>
            <person name="Sharon I."/>
            <person name="Castelle C.J."/>
            <person name="Singh A."/>
            <person name="Wilkins M.J."/>
            <person name="Williams K.H."/>
            <person name="Banfield J.F."/>
        </authorList>
    </citation>
    <scope>NUCLEOTIDE SEQUENCE [LARGE SCALE GENOMIC DNA]</scope>
</reference>
<evidence type="ECO:0000256" key="3">
    <source>
        <dbReference type="ARBA" id="ARBA00022605"/>
    </source>
</evidence>
<dbReference type="GO" id="GO:0009094">
    <property type="term" value="P:L-phenylalanine biosynthetic process"/>
    <property type="evidence" value="ECO:0007669"/>
    <property type="project" value="UniProtKB-UniPathway"/>
</dbReference>
<dbReference type="AlphaFoldDB" id="A0A0G0RL36"/>
<keyword evidence="3" id="KW-0028">Amino-acid biosynthesis</keyword>
<dbReference type="Pfam" id="PF00800">
    <property type="entry name" value="PDT"/>
    <property type="match status" value="1"/>
</dbReference>
<name>A0A0G0RL36_9BACT</name>
<accession>A0A0G0RL36</accession>
<dbReference type="EMBL" id="LBXD01000027">
    <property type="protein sequence ID" value="KKR23200.1"/>
    <property type="molecule type" value="Genomic_DNA"/>
</dbReference>
<comment type="pathway">
    <text evidence="1">Amino-acid biosynthesis; L-phenylalanine biosynthesis; phenylpyruvate from prephenate: step 1/1.</text>
</comment>
<evidence type="ECO:0000256" key="5">
    <source>
        <dbReference type="ARBA" id="ARBA00023222"/>
    </source>
</evidence>
<evidence type="ECO:0000259" key="8">
    <source>
        <dbReference type="PROSITE" id="PS51171"/>
    </source>
</evidence>
<evidence type="ECO:0000313" key="9">
    <source>
        <dbReference type="EMBL" id="KKR23200.1"/>
    </source>
</evidence>
<dbReference type="SUPFAM" id="SSF53850">
    <property type="entry name" value="Periplasmic binding protein-like II"/>
    <property type="match status" value="1"/>
</dbReference>
<organism evidence="9 10">
    <name type="scientific">Candidatus Yanofskybacteria bacterium GW2011_GWD2_39_48</name>
    <dbReference type="NCBI Taxonomy" id="1619031"/>
    <lineage>
        <taxon>Bacteria</taxon>
        <taxon>Candidatus Yanofskyibacteriota</taxon>
    </lineage>
</organism>
<evidence type="ECO:0000256" key="1">
    <source>
        <dbReference type="ARBA" id="ARBA00004741"/>
    </source>
</evidence>
<dbReference type="EC" id="4.2.1.51" evidence="2"/>
<evidence type="ECO:0000256" key="6">
    <source>
        <dbReference type="ARBA" id="ARBA00023239"/>
    </source>
</evidence>
<dbReference type="GO" id="GO:0004664">
    <property type="term" value="F:prephenate dehydratase activity"/>
    <property type="evidence" value="ECO:0007669"/>
    <property type="project" value="UniProtKB-EC"/>
</dbReference>
<dbReference type="PROSITE" id="PS51171">
    <property type="entry name" value="PREPHENATE_DEHYDR_3"/>
    <property type="match status" value="1"/>
</dbReference>
<feature type="domain" description="Prephenate dehydratase" evidence="8">
    <location>
        <begin position="3"/>
        <end position="194"/>
    </location>
</feature>